<evidence type="ECO:0000256" key="4">
    <source>
        <dbReference type="ARBA" id="ARBA00022692"/>
    </source>
</evidence>
<evidence type="ECO:0000256" key="7">
    <source>
        <dbReference type="ARBA" id="ARBA00023136"/>
    </source>
</evidence>
<evidence type="ECO:0000256" key="1">
    <source>
        <dbReference type="ARBA" id="ARBA00004651"/>
    </source>
</evidence>
<feature type="transmembrane region" description="Helical" evidence="11">
    <location>
        <begin position="253"/>
        <end position="276"/>
    </location>
</feature>
<dbReference type="InterPro" id="IPR000276">
    <property type="entry name" value="GPCR_Rhodpsn"/>
</dbReference>
<reference evidence="13" key="1">
    <citation type="submission" date="2020-05" db="UniProtKB">
        <authorList>
            <consortium name="EnsemblMetazoa"/>
        </authorList>
    </citation>
    <scope>IDENTIFICATION</scope>
    <source>
        <strain evidence="13">Yale</strain>
    </source>
</reference>
<evidence type="ECO:0000256" key="6">
    <source>
        <dbReference type="ARBA" id="ARBA00023040"/>
    </source>
</evidence>
<comment type="subcellular location">
    <subcellularLocation>
        <location evidence="1">Cell membrane</location>
        <topology evidence="1">Multi-pass membrane protein</topology>
    </subcellularLocation>
</comment>
<dbReference type="PRINTS" id="PR00237">
    <property type="entry name" value="GPCRRHODOPSN"/>
</dbReference>
<organism evidence="13 14">
    <name type="scientific">Glossina morsitans morsitans</name>
    <name type="common">Savannah tsetse fly</name>
    <dbReference type="NCBI Taxonomy" id="37546"/>
    <lineage>
        <taxon>Eukaryota</taxon>
        <taxon>Metazoa</taxon>
        <taxon>Ecdysozoa</taxon>
        <taxon>Arthropoda</taxon>
        <taxon>Hexapoda</taxon>
        <taxon>Insecta</taxon>
        <taxon>Pterygota</taxon>
        <taxon>Neoptera</taxon>
        <taxon>Endopterygota</taxon>
        <taxon>Diptera</taxon>
        <taxon>Brachycera</taxon>
        <taxon>Muscomorpha</taxon>
        <taxon>Hippoboscoidea</taxon>
        <taxon>Glossinidae</taxon>
        <taxon>Glossina</taxon>
    </lineage>
</organism>
<dbReference type="PROSITE" id="PS50262">
    <property type="entry name" value="G_PROTEIN_RECEP_F1_2"/>
    <property type="match status" value="1"/>
</dbReference>
<feature type="transmembrane region" description="Helical" evidence="11">
    <location>
        <begin position="357"/>
        <end position="380"/>
    </location>
</feature>
<dbReference type="GO" id="GO:0005886">
    <property type="term" value="C:plasma membrane"/>
    <property type="evidence" value="ECO:0007669"/>
    <property type="project" value="UniProtKB-SubCell"/>
</dbReference>
<evidence type="ECO:0000256" key="8">
    <source>
        <dbReference type="ARBA" id="ARBA00023170"/>
    </source>
</evidence>
<keyword evidence="8 10" id="KW-0675">Receptor</keyword>
<dbReference type="STRING" id="37546.A0A1B0FZZ8"/>
<evidence type="ECO:0000256" key="9">
    <source>
        <dbReference type="ARBA" id="ARBA00023224"/>
    </source>
</evidence>
<feature type="transmembrane region" description="Helical" evidence="11">
    <location>
        <begin position="81"/>
        <end position="101"/>
    </location>
</feature>
<proteinExistence type="inferred from homology"/>
<keyword evidence="9 10" id="KW-0807">Transducer</keyword>
<evidence type="ECO:0000256" key="2">
    <source>
        <dbReference type="ARBA" id="ARBA00010663"/>
    </source>
</evidence>
<dbReference type="VEuPathDB" id="VectorBase:GMOY006527"/>
<dbReference type="GO" id="GO:0035237">
    <property type="term" value="F:corazonin receptor activity"/>
    <property type="evidence" value="ECO:0007669"/>
    <property type="project" value="TreeGrafter"/>
</dbReference>
<name>A0A1B0FZZ8_GLOMM</name>
<dbReference type="AlphaFoldDB" id="A0A1B0FZZ8"/>
<dbReference type="PhylomeDB" id="A0A1B0FZZ8"/>
<feature type="transmembrane region" description="Helical" evidence="11">
    <location>
        <begin position="122"/>
        <end position="146"/>
    </location>
</feature>
<dbReference type="Pfam" id="PF00001">
    <property type="entry name" value="7tm_1"/>
    <property type="match status" value="1"/>
</dbReference>
<dbReference type="Gene3D" id="1.20.1070.10">
    <property type="entry name" value="Rhodopsin 7-helix transmembrane proteins"/>
    <property type="match status" value="1"/>
</dbReference>
<evidence type="ECO:0000259" key="12">
    <source>
        <dbReference type="PROSITE" id="PS50262"/>
    </source>
</evidence>
<feature type="domain" description="G-protein coupled receptors family 1 profile" evidence="12">
    <location>
        <begin position="98"/>
        <end position="374"/>
    </location>
</feature>
<dbReference type="PANTHER" id="PTHR24230">
    <property type="entry name" value="G-PROTEIN COUPLED RECEPTOR"/>
    <property type="match status" value="1"/>
</dbReference>
<dbReference type="EMBL" id="CCAG010014067">
    <property type="status" value="NOT_ANNOTATED_CDS"/>
    <property type="molecule type" value="Genomic_DNA"/>
</dbReference>
<dbReference type="SUPFAM" id="SSF81321">
    <property type="entry name" value="Family A G protein-coupled receptor-like"/>
    <property type="match status" value="1"/>
</dbReference>
<dbReference type="InterPro" id="IPR017452">
    <property type="entry name" value="GPCR_Rhodpsn_7TM"/>
</dbReference>
<keyword evidence="6 10" id="KW-0297">G-protein coupled receptor</keyword>
<dbReference type="Proteomes" id="UP000092444">
    <property type="component" value="Unassembled WGS sequence"/>
</dbReference>
<evidence type="ECO:0000256" key="5">
    <source>
        <dbReference type="ARBA" id="ARBA00022989"/>
    </source>
</evidence>
<accession>A0A1B0FZZ8</accession>
<keyword evidence="14" id="KW-1185">Reference proteome</keyword>
<keyword evidence="7 11" id="KW-0472">Membrane</keyword>
<keyword evidence="5 11" id="KW-1133">Transmembrane helix</keyword>
<comment type="similarity">
    <text evidence="2 10">Belongs to the G-protein coupled receptor 1 family.</text>
</comment>
<evidence type="ECO:0000313" key="14">
    <source>
        <dbReference type="Proteomes" id="UP000092444"/>
    </source>
</evidence>
<keyword evidence="4 10" id="KW-0812">Transmembrane</keyword>
<evidence type="ECO:0000313" key="13">
    <source>
        <dbReference type="EnsemblMetazoa" id="GMOY006527-PA"/>
    </source>
</evidence>
<feature type="transmembrane region" description="Helical" evidence="11">
    <location>
        <begin position="318"/>
        <end position="345"/>
    </location>
</feature>
<dbReference type="EnsemblMetazoa" id="GMOY006527-RA">
    <property type="protein sequence ID" value="GMOY006527-PA"/>
    <property type="gene ID" value="GMOY006527"/>
</dbReference>
<evidence type="ECO:0000256" key="3">
    <source>
        <dbReference type="ARBA" id="ARBA00022475"/>
    </source>
</evidence>
<protein>
    <recommendedName>
        <fullName evidence="12">G-protein coupled receptors family 1 profile domain-containing protein</fullName>
    </recommendedName>
</protein>
<feature type="transmembrane region" description="Helical" evidence="11">
    <location>
        <begin position="205"/>
        <end position="225"/>
    </location>
</feature>
<feature type="transmembrane region" description="Helical" evidence="11">
    <location>
        <begin position="166"/>
        <end position="184"/>
    </location>
</feature>
<evidence type="ECO:0000256" key="10">
    <source>
        <dbReference type="RuleBase" id="RU000688"/>
    </source>
</evidence>
<dbReference type="FunFam" id="1.20.1070.10:FF:000319">
    <property type="entry name" value="Drm corazonin receptor"/>
    <property type="match status" value="1"/>
</dbReference>
<dbReference type="PANTHER" id="PTHR24230:SF163">
    <property type="entry name" value="CORAZONIN RECEPTOR, ISOFORM B"/>
    <property type="match status" value="1"/>
</dbReference>
<dbReference type="PROSITE" id="PS00237">
    <property type="entry name" value="G_PROTEIN_RECEP_F1_1"/>
    <property type="match status" value="1"/>
</dbReference>
<evidence type="ECO:0000256" key="11">
    <source>
        <dbReference type="SAM" id="Phobius"/>
    </source>
</evidence>
<sequence>MAQMVFFASPARMFFEWFQQQYQLASFKITDSAVKELLQNLSYRNANGIKTTSKSFFENVDGMDDNGMRRVEHAPQLTTSAWIKVYVLSFMALFSLVGNMLTMWNIFKTRISRRTSQQNWSAIYFLIFHLSIADLLVTGFCIIGEAAWCYTVAWVAGNLSCKLVKFSQMFSLYVSTYVLVLIGVDRWIAVKYPIKSLSMAKRCHRLLWGIYGLSFFLSLPQLFIFHTARGPFIEEFYQCVTHGFYTAAWQEQFYTTFTLIFTFILPLGTLFCTYWSTFYTISNSEKIFQNSAQDACTTQPLRQSNRQRLIHKAKMKSLRISVVIIIAFLVCWTPYYVMMVIFMFWNPDERLGEDLQSAIFCFGMSNSLINPLIYGAFHLCPTKKTIKKNRNNDLNNFTFRRDSHRTSSMLTAVTQFDCNGRTVQTCRETCFCRSISSGGGDNVIKNDVELTQKSVMLSSSTKIPILLRQLSSEATQSKRHYSSQRKKSNEIVQTEEESLKEVCGDNGSLI</sequence>
<keyword evidence="3" id="KW-1003">Cell membrane</keyword>